<dbReference type="InterPro" id="IPR008949">
    <property type="entry name" value="Isoprenoid_synthase_dom_sf"/>
</dbReference>
<dbReference type="PANTHER" id="PTHR35201">
    <property type="entry name" value="TERPENE SYNTHASE"/>
    <property type="match status" value="1"/>
</dbReference>
<comment type="similarity">
    <text evidence="2">Belongs to the terpene synthase family.</text>
</comment>
<dbReference type="InterPro" id="IPR034686">
    <property type="entry name" value="Terpene_cyclase-like_2"/>
</dbReference>
<dbReference type="SFLD" id="SFLDS00005">
    <property type="entry name" value="Isoprenoid_Synthase_Type_I"/>
    <property type="match status" value="1"/>
</dbReference>
<protein>
    <recommendedName>
        <fullName evidence="2">Terpene synthase</fullName>
        <ecNumber evidence="2">4.2.3.-</ecNumber>
    </recommendedName>
</protein>
<dbReference type="GO" id="GO:0010333">
    <property type="term" value="F:terpene synthase activity"/>
    <property type="evidence" value="ECO:0007669"/>
    <property type="project" value="InterPro"/>
</dbReference>
<evidence type="ECO:0000313" key="4">
    <source>
        <dbReference type="Proteomes" id="UP000657574"/>
    </source>
</evidence>
<organism evidence="3 4">
    <name type="scientific">Streptomyces brasiliensis</name>
    <dbReference type="NCBI Taxonomy" id="1954"/>
    <lineage>
        <taxon>Bacteria</taxon>
        <taxon>Bacillati</taxon>
        <taxon>Actinomycetota</taxon>
        <taxon>Actinomycetes</taxon>
        <taxon>Kitasatosporales</taxon>
        <taxon>Streptomycetaceae</taxon>
        <taxon>Streptomyces</taxon>
    </lineage>
</organism>
<accession>A0A917LF34</accession>
<evidence type="ECO:0000313" key="3">
    <source>
        <dbReference type="EMBL" id="GGJ60013.1"/>
    </source>
</evidence>
<dbReference type="RefSeq" id="WP_189316531.1">
    <property type="nucleotide sequence ID" value="NZ_BMQA01000062.1"/>
</dbReference>
<proteinExistence type="inferred from homology"/>
<gene>
    <name evidence="3" type="ORF">GCM10010121_083290</name>
</gene>
<reference evidence="3" key="1">
    <citation type="journal article" date="2014" name="Int. J. Syst. Evol. Microbiol.">
        <title>Complete genome sequence of Corynebacterium casei LMG S-19264T (=DSM 44701T), isolated from a smear-ripened cheese.</title>
        <authorList>
            <consortium name="US DOE Joint Genome Institute (JGI-PGF)"/>
            <person name="Walter F."/>
            <person name="Albersmeier A."/>
            <person name="Kalinowski J."/>
            <person name="Ruckert C."/>
        </authorList>
    </citation>
    <scope>NUCLEOTIDE SEQUENCE</scope>
    <source>
        <strain evidence="3">JCM 3086</strain>
    </source>
</reference>
<keyword evidence="1 2" id="KW-0456">Lyase</keyword>
<keyword evidence="2" id="KW-0479">Metal-binding</keyword>
<dbReference type="EC" id="4.2.3.-" evidence="2"/>
<dbReference type="EMBL" id="BMQA01000062">
    <property type="protein sequence ID" value="GGJ60013.1"/>
    <property type="molecule type" value="Genomic_DNA"/>
</dbReference>
<reference evidence="3" key="2">
    <citation type="submission" date="2020-09" db="EMBL/GenBank/DDBJ databases">
        <authorList>
            <person name="Sun Q."/>
            <person name="Ohkuma M."/>
        </authorList>
    </citation>
    <scope>NUCLEOTIDE SEQUENCE</scope>
    <source>
        <strain evidence="3">JCM 3086</strain>
    </source>
</reference>
<dbReference type="Gene3D" id="1.10.600.10">
    <property type="entry name" value="Farnesyl Diphosphate Synthase"/>
    <property type="match status" value="1"/>
</dbReference>
<keyword evidence="4" id="KW-1185">Reference proteome</keyword>
<dbReference type="GO" id="GO:0046872">
    <property type="term" value="F:metal ion binding"/>
    <property type="evidence" value="ECO:0007669"/>
    <property type="project" value="UniProtKB-KW"/>
</dbReference>
<dbReference type="SFLD" id="SFLDG01020">
    <property type="entry name" value="Terpene_Cyclase_Like_2"/>
    <property type="match status" value="1"/>
</dbReference>
<comment type="caution">
    <text evidence="3">The sequence shown here is derived from an EMBL/GenBank/DDBJ whole genome shotgun (WGS) entry which is preliminary data.</text>
</comment>
<evidence type="ECO:0000256" key="1">
    <source>
        <dbReference type="ARBA" id="ARBA00023239"/>
    </source>
</evidence>
<keyword evidence="2" id="KW-0460">Magnesium</keyword>
<dbReference type="Proteomes" id="UP000657574">
    <property type="component" value="Unassembled WGS sequence"/>
</dbReference>
<dbReference type="Pfam" id="PF19086">
    <property type="entry name" value="Terpene_syn_C_2"/>
    <property type="match status" value="1"/>
</dbReference>
<sequence>MRRAPANAGTEIAGWSIPGDGGQRFAPLQCKTRDLSLLNPGVAHVEPHVTAWAQEVGLLSAEAVEQAHRERHIAFAGRVWPWAPPERLAELSRLALWMFAVDDRSDARGDDSDAVDTELQAMTRIVTCTQDVVPEKAPGTVRVLAEVVPRLADHMSPAWSDRFRQHLAEWIDTNRDMIRRRVERSVPTPHAYVAWRRVSGAVGWCFDLTEYAQDAELTEPVWSSPACRQLRDTAADIICWTNDLYSLGKELRTGETTNLVLILQHHHHLTLQDAVNEVHRRLSLRITELPAAVVSLQTTALAMKLTVQEQAAVDRYVDGIRAWARGFLEYSQESARYAEAPVTPTTAGLRL</sequence>
<dbReference type="SUPFAM" id="SSF48576">
    <property type="entry name" value="Terpenoid synthases"/>
    <property type="match status" value="1"/>
</dbReference>
<dbReference type="AlphaFoldDB" id="A0A917LF34"/>
<comment type="cofactor">
    <cofactor evidence="2">
        <name>Mg(2+)</name>
        <dbReference type="ChEBI" id="CHEBI:18420"/>
    </cofactor>
</comment>
<evidence type="ECO:0000256" key="2">
    <source>
        <dbReference type="RuleBase" id="RU366034"/>
    </source>
</evidence>
<dbReference type="PANTHER" id="PTHR35201:SF4">
    <property type="entry name" value="BETA-PINACENE SYNTHASE-RELATED"/>
    <property type="match status" value="1"/>
</dbReference>
<name>A0A917LF34_9ACTN</name>